<feature type="compositionally biased region" description="Polar residues" evidence="2">
    <location>
        <begin position="191"/>
        <end position="209"/>
    </location>
</feature>
<name>Q98QT2_MYCPU</name>
<evidence type="ECO:0000256" key="2">
    <source>
        <dbReference type="SAM" id="MobiDB-lite"/>
    </source>
</evidence>
<keyword evidence="3" id="KW-0812">Transmembrane</keyword>
<evidence type="ECO:0000256" key="1">
    <source>
        <dbReference type="SAM" id="Coils"/>
    </source>
</evidence>
<feature type="compositionally biased region" description="Basic and acidic residues" evidence="2">
    <location>
        <begin position="181"/>
        <end position="190"/>
    </location>
</feature>
<feature type="compositionally biased region" description="Low complexity" evidence="2">
    <location>
        <begin position="165"/>
        <end position="180"/>
    </location>
</feature>
<dbReference type="RefSeq" id="WP_010925083.1">
    <property type="nucleotide sequence ID" value="NC_002771.1"/>
</dbReference>
<feature type="transmembrane region" description="Helical" evidence="3">
    <location>
        <begin position="1072"/>
        <end position="1096"/>
    </location>
</feature>
<organism evidence="5">
    <name type="scientific">Mycoplasmopsis pulmonis (strain UAB CTIP)</name>
    <name type="common">Mycoplasma pulmonis</name>
    <dbReference type="NCBI Taxonomy" id="272635"/>
    <lineage>
        <taxon>Bacteria</taxon>
        <taxon>Bacillati</taxon>
        <taxon>Mycoplasmatota</taxon>
        <taxon>Mycoplasmoidales</taxon>
        <taxon>Metamycoplasmataceae</taxon>
        <taxon>Mycoplasmopsis</taxon>
    </lineage>
</organism>
<dbReference type="KEGG" id="mpu:MYPU_2790"/>
<gene>
    <name evidence="4" type="ordered locus">MYPU_2790</name>
</gene>
<keyword evidence="5" id="KW-1185">Reference proteome</keyword>
<proteinExistence type="predicted"/>
<evidence type="ECO:0000256" key="3">
    <source>
        <dbReference type="SAM" id="Phobius"/>
    </source>
</evidence>
<keyword evidence="1" id="KW-0175">Coiled coil</keyword>
<feature type="region of interest" description="Disordered" evidence="2">
    <location>
        <begin position="226"/>
        <end position="274"/>
    </location>
</feature>
<reference evidence="4 5" key="1">
    <citation type="journal article" date="2001" name="Nucleic Acids Res.">
        <title>The complete genome sequence of the murine respiratory pathogen Mycoplasma pulmonis.</title>
        <authorList>
            <person name="Chambaud I."/>
            <person name="Heilig R."/>
            <person name="Ferris S."/>
            <person name="Barbe V."/>
            <person name="Samson D."/>
            <person name="Galisson F."/>
            <person name="Moszer I."/>
            <person name="Dybvig K."/>
            <person name="Wroblewski H."/>
            <person name="Viari A."/>
            <person name="Rocha E.P.C."/>
            <person name="Blanchard A."/>
        </authorList>
    </citation>
    <scope>NUCLEOTIDE SEQUENCE [LARGE SCALE GENOMIC DNA]</scope>
    <source>
        <strain evidence="4 5">UAB CTIP</strain>
    </source>
</reference>
<sequence>MRRFYCLYSKKNVPYHWILQEVKSNPIGYFKSRLDCIDYFIDNYATKNKAIIWFHNDLKIFEGSLKNIAGKDGQNLYEIVIDKFQMKKHKNEIVEKETNEVYNEFFIDPKTKKRIEYKKRKKWIGTKEYILEINNSDPEKEYFQPQKTSYDSGLVDIPLFYYNNKNSQTQNQKTTQVNKSSQEKTNKELNMKSSSITKEINQSAESKTTSQNQDLSLNEQNNLNQSSVTSQNTFEATSSSFNQMPNFDTSQTSAQTISPAPNQNLSQTNEVTPSPVVDFSQTSIFGHGNDFNQFNSFTINQKRNSSSSEKTNPDTSEFKNQYNLENELEFKNKDFMDKKDQHVESFFKSFESQLQEKAKDLENENKSNFTKLEKELQEIQEKNRKLEEENRLKNLEIEKDYINFQNELDQLEASAELENQKEKQELLKSQLHLYQEQIKEIEREQEEFLKNQEIEKLRLIEEQENQIYEQEELYNQLEENLKIEYENALLNYYQNLYEQSLQNQSQAMYQEFQAFTQDQINAFNQEMNWRFNEWQAALLEQQHELYRREMQLQQYIYNQQLVIEEQRTLFEQQKNQILLERNLFFQQQYQQKQFYPTNPNPNIQIDNYLSEEKQPSNIIYNQSNNDNSMFSIYNEPDIIYYEDPNDQANTEEEIMSKANQNYNPNNINNNGYGQNPSFPNQQPNQQMNNQYVEAQYATGEIHNPYVTNQHPNPSAPMPNFAQSQNFVNPFVQPQPQAPRLVNQPMPNPFTRTEQFNYNPYAQAPSMQSPTQNMANPFVAPTQNMANPFARATQSLANPYSQVSPRPSFQGLNTIYEAPLTSVSQNSPLLDTITIDSTLEVIKHKESQLKEMKKQEILSREKRLREIKENEKLIFEAKKEELRRAEERVKSLLEQEKQNYETKKETIKEQEYKVRQLISDEIKEYEQRTKELEFAKVELENKLRAQERETSELRDDFQKYKENLENSQRTTQQVYRPQNPDVKPVYSSIVDGQKIKEHDKDGITKTYVINPIENYTTNKKYVLKSKENIEQKPLDESLYIPDHVIANEDEESIQKNWVKVEEKTKEPKKVSKILYWALGFSLLVLIGAIALLVLIMLNVI</sequence>
<evidence type="ECO:0008006" key="6">
    <source>
        <dbReference type="Google" id="ProtNLM"/>
    </source>
</evidence>
<dbReference type="PIR" id="G90546">
    <property type="entry name" value="G90546"/>
</dbReference>
<feature type="compositionally biased region" description="Polar residues" evidence="2">
    <location>
        <begin position="228"/>
        <end position="272"/>
    </location>
</feature>
<dbReference type="AlphaFoldDB" id="Q98QT2"/>
<feature type="coiled-coil region" evidence="1">
    <location>
        <begin position="834"/>
        <end position="969"/>
    </location>
</feature>
<dbReference type="BioCyc" id="MPUL272635:G1GT6-280-MONOMER"/>
<evidence type="ECO:0000313" key="5">
    <source>
        <dbReference type="Proteomes" id="UP000000528"/>
    </source>
</evidence>
<evidence type="ECO:0000313" key="4">
    <source>
        <dbReference type="EMBL" id="CAC13452.1"/>
    </source>
</evidence>
<accession>Q98QT2</accession>
<keyword evidence="3" id="KW-0472">Membrane</keyword>
<protein>
    <recommendedName>
        <fullName evidence="6">Transmembrane protein</fullName>
    </recommendedName>
</protein>
<feature type="coiled-coil region" evidence="1">
    <location>
        <begin position="358"/>
        <end position="487"/>
    </location>
</feature>
<dbReference type="HOGENOM" id="CLU_283398_0_0_14"/>
<dbReference type="Proteomes" id="UP000000528">
    <property type="component" value="Chromosome"/>
</dbReference>
<keyword evidence="3" id="KW-1133">Transmembrane helix</keyword>
<dbReference type="EMBL" id="AL445563">
    <property type="protein sequence ID" value="CAC13452.1"/>
    <property type="molecule type" value="Genomic_DNA"/>
</dbReference>
<feature type="region of interest" description="Disordered" evidence="2">
    <location>
        <begin position="165"/>
        <end position="213"/>
    </location>
</feature>